<dbReference type="PANTHER" id="PTHR12461:SF105">
    <property type="entry name" value="HYPOXIA-INDUCIBLE FACTOR 1-ALPHA INHIBITOR"/>
    <property type="match status" value="1"/>
</dbReference>
<dbReference type="InterPro" id="IPR003347">
    <property type="entry name" value="JmjC_dom"/>
</dbReference>
<dbReference type="EMBL" id="LOWA01000018">
    <property type="protein sequence ID" value="KVE28419.1"/>
    <property type="molecule type" value="Genomic_DNA"/>
</dbReference>
<name>A0A118DPQ2_9BURK</name>
<evidence type="ECO:0000313" key="3">
    <source>
        <dbReference type="Proteomes" id="UP000062788"/>
    </source>
</evidence>
<dbReference type="InterPro" id="IPR041667">
    <property type="entry name" value="Cupin_8"/>
</dbReference>
<gene>
    <name evidence="2" type="ORF">WS67_06590</name>
</gene>
<dbReference type="Proteomes" id="UP000062788">
    <property type="component" value="Unassembled WGS sequence"/>
</dbReference>
<keyword evidence="3" id="KW-1185">Reference proteome</keyword>
<accession>A0A118DPQ2</accession>
<comment type="caution">
    <text evidence="2">The sequence shown here is derived from an EMBL/GenBank/DDBJ whole genome shotgun (WGS) entry which is preliminary data.</text>
</comment>
<dbReference type="PROSITE" id="PS51184">
    <property type="entry name" value="JMJC"/>
    <property type="match status" value="1"/>
</dbReference>
<reference evidence="2 3" key="1">
    <citation type="submission" date="2015-11" db="EMBL/GenBank/DDBJ databases">
        <title>Expanding the genomic diversity of Burkholderia species for the development of highly accurate diagnostics.</title>
        <authorList>
            <person name="Sahl J."/>
            <person name="Keim P."/>
            <person name="Wagner D."/>
        </authorList>
    </citation>
    <scope>NUCLEOTIDE SEQUENCE [LARGE SCALE GENOMIC DNA]</scope>
    <source>
        <strain evidence="2 3">TSV85</strain>
    </source>
</reference>
<feature type="domain" description="JmjC" evidence="1">
    <location>
        <begin position="187"/>
        <end position="344"/>
    </location>
</feature>
<dbReference type="AlphaFoldDB" id="A0A118DPQ2"/>
<dbReference type="Gene3D" id="2.60.120.10">
    <property type="entry name" value="Jelly Rolls"/>
    <property type="match status" value="1"/>
</dbReference>
<organism evidence="2 3">
    <name type="scientific">Burkholderia singularis</name>
    <dbReference type="NCBI Taxonomy" id="1503053"/>
    <lineage>
        <taxon>Bacteria</taxon>
        <taxon>Pseudomonadati</taxon>
        <taxon>Pseudomonadota</taxon>
        <taxon>Betaproteobacteria</taxon>
        <taxon>Burkholderiales</taxon>
        <taxon>Burkholderiaceae</taxon>
        <taxon>Burkholderia</taxon>
        <taxon>pseudomallei group</taxon>
    </lineage>
</organism>
<evidence type="ECO:0000259" key="1">
    <source>
        <dbReference type="PROSITE" id="PS51184"/>
    </source>
</evidence>
<sequence>MPRTARLSYWLGFGHLTRYGKLEGGIPEQHRFEPSLGLTLFRRGERQLLEYCRKHVPEHVDDIPIHEIDAKGATPQAMAHFRKQQLPVLIKGGARGWRAFKEFSLNFFADHYGDIEVPVHAEPNQVFPDDGKPVPLKNFYQMSYVKMRDLVESIVTDQRYSAKAIEDVMHENGGSLIKDYCDLDYIHYLSGLMKYRKRWYFKMVPVGYVISKQLFMQSQRSHTLWHTEPGYNYFVAIAGEKDWRVASPYYSPGLYAVIKDNSTYHVSRVDGRESNEVIARRGFPLYQYMPKYKTHVSAGDILVLPPWWWHTVSNVQGSHSISLTFRTLAEPNVYAPMLNYLKWSDPNAKEIRRKVLSHGRLFDEDIAASLYAFADPKNDLRKNRPTT</sequence>
<dbReference type="SMART" id="SM00558">
    <property type="entry name" value="JmjC"/>
    <property type="match status" value="1"/>
</dbReference>
<dbReference type="InterPro" id="IPR014710">
    <property type="entry name" value="RmlC-like_jellyroll"/>
</dbReference>
<protein>
    <recommendedName>
        <fullName evidence="1">JmjC domain-containing protein</fullName>
    </recommendedName>
</protein>
<proteinExistence type="predicted"/>
<dbReference type="PANTHER" id="PTHR12461">
    <property type="entry name" value="HYPOXIA-INDUCIBLE FACTOR 1 ALPHA INHIBITOR-RELATED"/>
    <property type="match status" value="1"/>
</dbReference>
<dbReference type="SUPFAM" id="SSF51197">
    <property type="entry name" value="Clavaminate synthase-like"/>
    <property type="match status" value="1"/>
</dbReference>
<evidence type="ECO:0000313" key="2">
    <source>
        <dbReference type="EMBL" id="KVE28419.1"/>
    </source>
</evidence>
<dbReference type="Pfam" id="PF13621">
    <property type="entry name" value="Cupin_8"/>
    <property type="match status" value="1"/>
</dbReference>